<evidence type="ECO:0000256" key="3">
    <source>
        <dbReference type="ARBA" id="ARBA00022989"/>
    </source>
</evidence>
<dbReference type="SUPFAM" id="SSF103473">
    <property type="entry name" value="MFS general substrate transporter"/>
    <property type="match status" value="1"/>
</dbReference>
<feature type="transmembrane region" description="Helical" evidence="5">
    <location>
        <begin position="84"/>
        <end position="101"/>
    </location>
</feature>
<feature type="transmembrane region" description="Helical" evidence="5">
    <location>
        <begin position="400"/>
        <end position="425"/>
    </location>
</feature>
<dbReference type="PRINTS" id="PR01036">
    <property type="entry name" value="TCRTETB"/>
</dbReference>
<dbReference type="InterPro" id="IPR036259">
    <property type="entry name" value="MFS_trans_sf"/>
</dbReference>
<dbReference type="Gene3D" id="1.20.1720.10">
    <property type="entry name" value="Multidrug resistance protein D"/>
    <property type="match status" value="1"/>
</dbReference>
<dbReference type="InterPro" id="IPR011701">
    <property type="entry name" value="MFS"/>
</dbReference>
<sequence>MITDTAPPPQFTHAQIRTIMLGVALAMFLATLDQTIIATALPAVAQDLGGWDEMAWVVTAYLIASTVTTPIYGRLSDLYGRRPVLLVCVCIFVAGSILAALSQSMPWLIAARVVQGLGGGGLRSVAIAVVSDILPPRERGKYQGYLSVTFATANVVGPVLGGVLSDSLSWHYIFWINLPLGALAFGMTWHQLRRLPLPKGKPVIDWLGAALILASTTPLLLGISAVQRTGSWTSPDSLAGFGIGIGFLVALILWEQRAPEPMLPIRLFANSVFALGSLVTLLTSIVMLALILIIPLHYQLLLGLPPGEAGVRLIAMTVGTVAGSFVAGQIITITGRTRIFPIAGCAMATLACALLAMLGLGHSLPVDLGLTLLLGLSFGGQMSPMTVALQNALDPRDAGIGLSCMMFFRLMGGAFGTAALIALLVGRLGDAGFGNGLALFQPHLRASMPPDQVRGMAAALAAAFAHVYWVSAGIMATATLAAFAIREIPLRAK</sequence>
<dbReference type="PROSITE" id="PS50850">
    <property type="entry name" value="MFS"/>
    <property type="match status" value="1"/>
</dbReference>
<dbReference type="PANTHER" id="PTHR23501:SF197">
    <property type="entry name" value="COMD"/>
    <property type="match status" value="1"/>
</dbReference>
<feature type="transmembrane region" description="Helical" evidence="5">
    <location>
        <begin position="54"/>
        <end position="72"/>
    </location>
</feature>
<feature type="domain" description="Major facilitator superfamily (MFS) profile" evidence="6">
    <location>
        <begin position="19"/>
        <end position="490"/>
    </location>
</feature>
<evidence type="ECO:0000256" key="2">
    <source>
        <dbReference type="ARBA" id="ARBA00022692"/>
    </source>
</evidence>
<feature type="transmembrane region" description="Helical" evidence="5">
    <location>
        <begin position="267"/>
        <end position="293"/>
    </location>
</feature>
<dbReference type="Pfam" id="PF07690">
    <property type="entry name" value="MFS_1"/>
    <property type="match status" value="1"/>
</dbReference>
<feature type="transmembrane region" description="Helical" evidence="5">
    <location>
        <begin position="368"/>
        <end position="388"/>
    </location>
</feature>
<feature type="transmembrane region" description="Helical" evidence="5">
    <location>
        <begin position="21"/>
        <end position="42"/>
    </location>
</feature>
<feature type="transmembrane region" description="Helical" evidence="5">
    <location>
        <begin position="107"/>
        <end position="130"/>
    </location>
</feature>
<gene>
    <name evidence="7" type="ORF">GXW71_02645</name>
</gene>
<dbReference type="Gene3D" id="1.20.1250.20">
    <property type="entry name" value="MFS general substrate transporter like domains"/>
    <property type="match status" value="1"/>
</dbReference>
<comment type="caution">
    <text evidence="7">The sequence shown here is derived from an EMBL/GenBank/DDBJ whole genome shotgun (WGS) entry which is preliminary data.</text>
</comment>
<reference evidence="8" key="1">
    <citation type="journal article" date="2021" name="Syst. Appl. Microbiol.">
        <title>Roseomonas hellenica sp. nov., isolated from roots of wild-growing Alkanna tinctoria.</title>
        <authorList>
            <person name="Rat A."/>
            <person name="Naranjo H.D."/>
            <person name="Lebbe L."/>
            <person name="Cnockaert M."/>
            <person name="Krigas N."/>
            <person name="Grigoriadou K."/>
            <person name="Maloupa E."/>
            <person name="Willems A."/>
        </authorList>
    </citation>
    <scope>NUCLEOTIDE SEQUENCE [LARGE SCALE GENOMIC DNA]</scope>
    <source>
        <strain evidence="8">LMG 31523</strain>
    </source>
</reference>
<evidence type="ECO:0000256" key="4">
    <source>
        <dbReference type="ARBA" id="ARBA00023136"/>
    </source>
</evidence>
<keyword evidence="8" id="KW-1185">Reference proteome</keyword>
<dbReference type="RefSeq" id="WP_211850833.1">
    <property type="nucleotide sequence ID" value="NZ_JAAGBB010000002.1"/>
</dbReference>
<dbReference type="InterPro" id="IPR020846">
    <property type="entry name" value="MFS_dom"/>
</dbReference>
<feature type="transmembrane region" description="Helical" evidence="5">
    <location>
        <begin position="204"/>
        <end position="226"/>
    </location>
</feature>
<keyword evidence="2 5" id="KW-0812">Transmembrane</keyword>
<proteinExistence type="predicted"/>
<feature type="transmembrane region" description="Helical" evidence="5">
    <location>
        <begin position="238"/>
        <end position="255"/>
    </location>
</feature>
<evidence type="ECO:0000313" key="8">
    <source>
        <dbReference type="Proteomes" id="UP001196870"/>
    </source>
</evidence>
<dbReference type="PANTHER" id="PTHR23501">
    <property type="entry name" value="MAJOR FACILITATOR SUPERFAMILY"/>
    <property type="match status" value="1"/>
</dbReference>
<dbReference type="CDD" id="cd17502">
    <property type="entry name" value="MFS_Azr1_MDR_like"/>
    <property type="match status" value="1"/>
</dbReference>
<evidence type="ECO:0000313" key="7">
    <source>
        <dbReference type="EMBL" id="MBR0663246.1"/>
    </source>
</evidence>
<feature type="transmembrane region" description="Helical" evidence="5">
    <location>
        <begin position="172"/>
        <end position="192"/>
    </location>
</feature>
<organism evidence="7 8">
    <name type="scientific">Plastoroseomonas hellenica</name>
    <dbReference type="NCBI Taxonomy" id="2687306"/>
    <lineage>
        <taxon>Bacteria</taxon>
        <taxon>Pseudomonadati</taxon>
        <taxon>Pseudomonadota</taxon>
        <taxon>Alphaproteobacteria</taxon>
        <taxon>Acetobacterales</taxon>
        <taxon>Acetobacteraceae</taxon>
        <taxon>Plastoroseomonas</taxon>
    </lineage>
</organism>
<evidence type="ECO:0000256" key="5">
    <source>
        <dbReference type="SAM" id="Phobius"/>
    </source>
</evidence>
<dbReference type="EMBL" id="JAAGBB010000002">
    <property type="protein sequence ID" value="MBR0663246.1"/>
    <property type="molecule type" value="Genomic_DNA"/>
</dbReference>
<feature type="transmembrane region" description="Helical" evidence="5">
    <location>
        <begin position="457"/>
        <end position="485"/>
    </location>
</feature>
<protein>
    <submittedName>
        <fullName evidence="7">MFS transporter</fullName>
    </submittedName>
</protein>
<feature type="transmembrane region" description="Helical" evidence="5">
    <location>
        <begin position="142"/>
        <end position="160"/>
    </location>
</feature>
<comment type="subcellular location">
    <subcellularLocation>
        <location evidence="1">Membrane</location>
        <topology evidence="1">Multi-pass membrane protein</topology>
    </subcellularLocation>
</comment>
<keyword evidence="3 5" id="KW-1133">Transmembrane helix</keyword>
<feature type="transmembrane region" description="Helical" evidence="5">
    <location>
        <begin position="339"/>
        <end position="362"/>
    </location>
</feature>
<evidence type="ECO:0000259" key="6">
    <source>
        <dbReference type="PROSITE" id="PS50850"/>
    </source>
</evidence>
<feature type="transmembrane region" description="Helical" evidence="5">
    <location>
        <begin position="313"/>
        <end position="332"/>
    </location>
</feature>
<accession>A0ABS5ESF8</accession>
<evidence type="ECO:0000256" key="1">
    <source>
        <dbReference type="ARBA" id="ARBA00004141"/>
    </source>
</evidence>
<name>A0ABS5ESF8_9PROT</name>
<dbReference type="Proteomes" id="UP001196870">
    <property type="component" value="Unassembled WGS sequence"/>
</dbReference>
<keyword evidence="4 5" id="KW-0472">Membrane</keyword>